<keyword evidence="4" id="KW-1185">Reference proteome</keyword>
<dbReference type="EMBL" id="ATLV01020719">
    <property type="status" value="NOT_ANNOTATED_CDS"/>
    <property type="molecule type" value="Genomic_DNA"/>
</dbReference>
<keyword evidence="2" id="KW-0418">Kinase</keyword>
<evidence type="ECO:0000313" key="4">
    <source>
        <dbReference type="Proteomes" id="UP000030765"/>
    </source>
</evidence>
<dbReference type="Proteomes" id="UP000030765">
    <property type="component" value="Unassembled WGS sequence"/>
</dbReference>
<feature type="compositionally biased region" description="Polar residues" evidence="1">
    <location>
        <begin position="18"/>
        <end position="28"/>
    </location>
</feature>
<reference evidence="3" key="2">
    <citation type="submission" date="2020-05" db="UniProtKB">
        <authorList>
            <consortium name="EnsemblMetazoa"/>
        </authorList>
    </citation>
    <scope>IDENTIFICATION</scope>
</reference>
<accession>A0A084W616</accession>
<evidence type="ECO:0000313" key="3">
    <source>
        <dbReference type="EnsemblMetazoa" id="ASIC013518-PA"/>
    </source>
</evidence>
<evidence type="ECO:0000313" key="2">
    <source>
        <dbReference type="EMBL" id="KFB45660.1"/>
    </source>
</evidence>
<keyword evidence="2" id="KW-0808">Transferase</keyword>
<protein>
    <submittedName>
        <fullName evidence="2 3">Nucleoside-diphosphate kinase</fullName>
    </submittedName>
</protein>
<dbReference type="EnsemblMetazoa" id="ASIC013518-RA">
    <property type="protein sequence ID" value="ASIC013518-PA"/>
    <property type="gene ID" value="ASIC013518"/>
</dbReference>
<evidence type="ECO:0000256" key="1">
    <source>
        <dbReference type="SAM" id="MobiDB-lite"/>
    </source>
</evidence>
<gene>
    <name evidence="2" type="ORF">ZHAS_00013518</name>
</gene>
<dbReference type="EMBL" id="KE525305">
    <property type="protein sequence ID" value="KFB45660.1"/>
    <property type="molecule type" value="Genomic_DNA"/>
</dbReference>
<sequence length="100" mass="10753">MATEDEPGACGMRPDGSMISQNPLTNGRNGRVGGLWGRRTTRRNAKGLATSRYGSVQIPSIPEGGKEVSETRLTGSEDNPSRGEEGTVRKECRVGKRAYT</sequence>
<reference evidence="2 4" key="1">
    <citation type="journal article" date="2014" name="BMC Genomics">
        <title>Genome sequence of Anopheles sinensis provides insight into genetics basis of mosquito competence for malaria parasites.</title>
        <authorList>
            <person name="Zhou D."/>
            <person name="Zhang D."/>
            <person name="Ding G."/>
            <person name="Shi L."/>
            <person name="Hou Q."/>
            <person name="Ye Y."/>
            <person name="Xu Y."/>
            <person name="Zhou H."/>
            <person name="Xiong C."/>
            <person name="Li S."/>
            <person name="Yu J."/>
            <person name="Hong S."/>
            <person name="Yu X."/>
            <person name="Zou P."/>
            <person name="Chen C."/>
            <person name="Chang X."/>
            <person name="Wang W."/>
            <person name="Lv Y."/>
            <person name="Sun Y."/>
            <person name="Ma L."/>
            <person name="Shen B."/>
            <person name="Zhu C."/>
        </authorList>
    </citation>
    <scope>NUCLEOTIDE SEQUENCE [LARGE SCALE GENOMIC DNA]</scope>
</reference>
<feature type="compositionally biased region" description="Basic and acidic residues" evidence="1">
    <location>
        <begin position="79"/>
        <end position="94"/>
    </location>
</feature>
<dbReference type="VEuPathDB" id="VectorBase:ASIC013518"/>
<dbReference type="AlphaFoldDB" id="A0A084W616"/>
<dbReference type="GO" id="GO:0016301">
    <property type="term" value="F:kinase activity"/>
    <property type="evidence" value="ECO:0007669"/>
    <property type="project" value="UniProtKB-KW"/>
</dbReference>
<name>A0A084W616_ANOSI</name>
<feature type="region of interest" description="Disordered" evidence="1">
    <location>
        <begin position="1"/>
        <end position="43"/>
    </location>
</feature>
<feature type="region of interest" description="Disordered" evidence="1">
    <location>
        <begin position="56"/>
        <end position="100"/>
    </location>
</feature>
<organism evidence="2">
    <name type="scientific">Anopheles sinensis</name>
    <name type="common">Mosquito</name>
    <dbReference type="NCBI Taxonomy" id="74873"/>
    <lineage>
        <taxon>Eukaryota</taxon>
        <taxon>Metazoa</taxon>
        <taxon>Ecdysozoa</taxon>
        <taxon>Arthropoda</taxon>
        <taxon>Hexapoda</taxon>
        <taxon>Insecta</taxon>
        <taxon>Pterygota</taxon>
        <taxon>Neoptera</taxon>
        <taxon>Endopterygota</taxon>
        <taxon>Diptera</taxon>
        <taxon>Nematocera</taxon>
        <taxon>Culicoidea</taxon>
        <taxon>Culicidae</taxon>
        <taxon>Anophelinae</taxon>
        <taxon>Anopheles</taxon>
    </lineage>
</organism>
<proteinExistence type="predicted"/>